<feature type="transmembrane region" description="Helical" evidence="1">
    <location>
        <begin position="12"/>
        <end position="31"/>
    </location>
</feature>
<evidence type="ECO:0000313" key="5">
    <source>
        <dbReference type="Proteomes" id="UP001172142"/>
    </source>
</evidence>
<feature type="transmembrane region" description="Helical" evidence="1">
    <location>
        <begin position="169"/>
        <end position="191"/>
    </location>
</feature>
<dbReference type="CDD" id="cd01949">
    <property type="entry name" value="GGDEF"/>
    <property type="match status" value="1"/>
</dbReference>
<protein>
    <submittedName>
        <fullName evidence="4">EAL domain-containing protein</fullName>
    </submittedName>
</protein>
<feature type="transmembrane region" description="Helical" evidence="1">
    <location>
        <begin position="137"/>
        <end position="157"/>
    </location>
</feature>
<dbReference type="Proteomes" id="UP001172142">
    <property type="component" value="Unassembled WGS sequence"/>
</dbReference>
<dbReference type="InterPro" id="IPR000160">
    <property type="entry name" value="GGDEF_dom"/>
</dbReference>
<keyword evidence="1" id="KW-1133">Transmembrane helix</keyword>
<reference evidence="4 5" key="1">
    <citation type="submission" date="2023-07" db="EMBL/GenBank/DDBJ databases">
        <title>Novel species in genus Planococcus.</title>
        <authorList>
            <person name="Ning S."/>
        </authorList>
    </citation>
    <scope>NUCLEOTIDE SEQUENCE [LARGE SCALE GENOMIC DNA]</scope>
    <source>
        <strain evidence="4 5">N017</strain>
    </source>
</reference>
<dbReference type="PROSITE" id="PS50887">
    <property type="entry name" value="GGDEF"/>
    <property type="match status" value="1"/>
</dbReference>
<evidence type="ECO:0000259" key="3">
    <source>
        <dbReference type="PROSITE" id="PS50887"/>
    </source>
</evidence>
<organism evidence="4 5">
    <name type="scientific">Planococcus shenhongbingii</name>
    <dbReference type="NCBI Taxonomy" id="3058398"/>
    <lineage>
        <taxon>Bacteria</taxon>
        <taxon>Bacillati</taxon>
        <taxon>Bacillota</taxon>
        <taxon>Bacilli</taxon>
        <taxon>Bacillales</taxon>
        <taxon>Caryophanaceae</taxon>
        <taxon>Planococcus</taxon>
    </lineage>
</organism>
<dbReference type="CDD" id="cd01948">
    <property type="entry name" value="EAL"/>
    <property type="match status" value="1"/>
</dbReference>
<evidence type="ECO:0000259" key="2">
    <source>
        <dbReference type="PROSITE" id="PS50883"/>
    </source>
</evidence>
<dbReference type="SUPFAM" id="SSF141868">
    <property type="entry name" value="EAL domain-like"/>
    <property type="match status" value="1"/>
</dbReference>
<dbReference type="SUPFAM" id="SSF55073">
    <property type="entry name" value="Nucleotide cyclase"/>
    <property type="match status" value="1"/>
</dbReference>
<comment type="caution">
    <text evidence="4">The sequence shown here is derived from an EMBL/GenBank/DDBJ whole genome shotgun (WGS) entry which is preliminary data.</text>
</comment>
<dbReference type="InterPro" id="IPR029787">
    <property type="entry name" value="Nucleotide_cyclase"/>
</dbReference>
<dbReference type="PROSITE" id="PS50883">
    <property type="entry name" value="EAL"/>
    <property type="match status" value="1"/>
</dbReference>
<gene>
    <name evidence="4" type="ORF">QWY13_06495</name>
</gene>
<keyword evidence="5" id="KW-1185">Reference proteome</keyword>
<dbReference type="RefSeq" id="WP_300993507.1">
    <property type="nucleotide sequence ID" value="NZ_CP129235.1"/>
</dbReference>
<keyword evidence="1" id="KW-0472">Membrane</keyword>
<evidence type="ECO:0000256" key="1">
    <source>
        <dbReference type="SAM" id="Phobius"/>
    </source>
</evidence>
<name>A0ABT8NB90_9BACL</name>
<feature type="transmembrane region" description="Helical" evidence="1">
    <location>
        <begin position="236"/>
        <end position="256"/>
    </location>
</feature>
<dbReference type="InterPro" id="IPR043128">
    <property type="entry name" value="Rev_trsase/Diguanyl_cyclase"/>
</dbReference>
<dbReference type="Pfam" id="PF00990">
    <property type="entry name" value="GGDEF"/>
    <property type="match status" value="1"/>
</dbReference>
<dbReference type="SMART" id="SM00052">
    <property type="entry name" value="EAL"/>
    <property type="match status" value="1"/>
</dbReference>
<feature type="domain" description="GGDEF" evidence="3">
    <location>
        <begin position="404"/>
        <end position="537"/>
    </location>
</feature>
<keyword evidence="1" id="KW-0812">Transmembrane</keyword>
<evidence type="ECO:0000313" key="4">
    <source>
        <dbReference type="EMBL" id="MDN7245146.1"/>
    </source>
</evidence>
<feature type="transmembrane region" description="Helical" evidence="1">
    <location>
        <begin position="108"/>
        <end position="125"/>
    </location>
</feature>
<sequence>MTTITSVSTKKLFTYYLIFHIAVYYAWVFYGKSAESPYVWGTDITSSFASIIAAIALFYVYSKIKGPGKYFWLLSFLGCLSYTIAEGLRFYYQHILKAEVPFPGWPDLFYFLQILFYIAAFLYYVGHKKNSTDQVKFLFDMCIIMAVFIALSWHFIIQHIFSEDALSPLLLTISIGYPVGDLLLLFCAISFYFGRDRFFSRSVLALICGSLAARIVADTALLYYSATAENYIPGTFYDPLWSLGLFLTALAGLYALDEQQKMPIGIKPSPEKSPSAENGLSLRLLLPYFSLVLLFIVMIFEHKGEMNGLIAGAGTSVLLLISRQLYTTLENQKLLISYHQLTSMLEHKIEQRTLELSTKNEQLEDVVKKMKHIAYHDVLSGLPNRRLFLDKLKLAMSSADRNGRQVAVVFIDLDRFKNINDTFGHEFGDLLLKGFSQKMAKSLRQIDTISRQGGDEFTIILNELNSREDIVPLVERIQSIMDKPVTIKGQELHVSMSIGIAVYPEDGNTTDELMKHADTAMYHAKEKGENNYQFFSSDMKSTLLTKIQLEKDLRQAIANEEFVLHYQPQIHTRTGEVIGMETLIRWEMSDGNTISPGKFIPLAEETRLILQIDEWVLYNACRQAKAWHEDGHPHLKLAVNLSPLQFLHDNLMVTLQNVLEKTGFPASLLELEITEGVAVFDVEKAISRMQELRELGVQIAIDDFGIGYSSLIYLKRFPINHLKIAQPFIQDMATDPDDMALVEAMISIAHSLGMSVIAEGVETNEQLAFLENLDCNEVQGYLFSQPLTVEAFTEMLAKEKLQSAGVLHPGR</sequence>
<feature type="domain" description="EAL" evidence="2">
    <location>
        <begin position="546"/>
        <end position="800"/>
    </location>
</feature>
<dbReference type="InterPro" id="IPR035919">
    <property type="entry name" value="EAL_sf"/>
</dbReference>
<dbReference type="InterPro" id="IPR001633">
    <property type="entry name" value="EAL_dom"/>
</dbReference>
<dbReference type="EMBL" id="JAUJWU010000001">
    <property type="protein sequence ID" value="MDN7245146.1"/>
    <property type="molecule type" value="Genomic_DNA"/>
</dbReference>
<feature type="transmembrane region" description="Helical" evidence="1">
    <location>
        <begin position="203"/>
        <end position="224"/>
    </location>
</feature>
<dbReference type="Pfam" id="PF00563">
    <property type="entry name" value="EAL"/>
    <property type="match status" value="1"/>
</dbReference>
<dbReference type="Gene3D" id="3.30.70.270">
    <property type="match status" value="1"/>
</dbReference>
<dbReference type="InterPro" id="IPR052155">
    <property type="entry name" value="Biofilm_reg_signaling"/>
</dbReference>
<dbReference type="NCBIfam" id="TIGR00254">
    <property type="entry name" value="GGDEF"/>
    <property type="match status" value="1"/>
</dbReference>
<accession>A0ABT8NB90</accession>
<dbReference type="PANTHER" id="PTHR44757">
    <property type="entry name" value="DIGUANYLATE CYCLASE DGCP"/>
    <property type="match status" value="1"/>
</dbReference>
<proteinExistence type="predicted"/>
<dbReference type="PANTHER" id="PTHR44757:SF2">
    <property type="entry name" value="BIOFILM ARCHITECTURE MAINTENANCE PROTEIN MBAA"/>
    <property type="match status" value="1"/>
</dbReference>
<dbReference type="SMART" id="SM00267">
    <property type="entry name" value="GGDEF"/>
    <property type="match status" value="1"/>
</dbReference>
<feature type="transmembrane region" description="Helical" evidence="1">
    <location>
        <begin position="280"/>
        <end position="300"/>
    </location>
</feature>
<feature type="transmembrane region" description="Helical" evidence="1">
    <location>
        <begin position="37"/>
        <end position="61"/>
    </location>
</feature>
<feature type="transmembrane region" description="Helical" evidence="1">
    <location>
        <begin position="70"/>
        <end position="88"/>
    </location>
</feature>
<dbReference type="Gene3D" id="3.20.20.450">
    <property type="entry name" value="EAL domain"/>
    <property type="match status" value="1"/>
</dbReference>